<accession>A0A6C0LJB4</accession>
<evidence type="ECO:0000313" key="1">
    <source>
        <dbReference type="EMBL" id="QHU29968.1"/>
    </source>
</evidence>
<dbReference type="Gene3D" id="3.40.50.11350">
    <property type="match status" value="1"/>
</dbReference>
<reference evidence="1" key="1">
    <citation type="journal article" date="2020" name="Nature">
        <title>Giant virus diversity and host interactions through global metagenomics.</title>
        <authorList>
            <person name="Schulz F."/>
            <person name="Roux S."/>
            <person name="Paez-Espino D."/>
            <person name="Jungbluth S."/>
            <person name="Walsh D.A."/>
            <person name="Denef V.J."/>
            <person name="McMahon K.D."/>
            <person name="Konstantinidis K.T."/>
            <person name="Eloe-Fadrosh E.A."/>
            <person name="Kyrpides N.C."/>
            <person name="Woyke T."/>
        </authorList>
    </citation>
    <scope>NUCLEOTIDE SEQUENCE</scope>
    <source>
        <strain evidence="1">GVMAG-M-3300027810-10</strain>
    </source>
</reference>
<sequence length="265" mass="31110">MGYFQANIVEEKITICLGRGMFSFCSVILDNIIYYHKLYKKLPKKIDSSKSWSDYKDIEHECIDIRDHFFLESNQPFTYIGVSNFNFNHQYLPYKTFDFDSYNPFVKHYFNPSDTVREKIDELENKYDIDYEKTICIYYRGTDKSAETKIASQIEFLEKLTEIIDTYPNFNIVCLTDVSHFGHEVTELYGNKVTIISEISQSMGKWGKDDKKGRNYIHGLYMLACVFMLQKCHTIICGSGNVSLWLALLRGHGNNIHQNLHLKWV</sequence>
<protein>
    <submittedName>
        <fullName evidence="1">Uncharacterized protein</fullName>
    </submittedName>
</protein>
<proteinExistence type="predicted"/>
<dbReference type="EMBL" id="MN740500">
    <property type="protein sequence ID" value="QHU29968.1"/>
    <property type="molecule type" value="Genomic_DNA"/>
</dbReference>
<organism evidence="1">
    <name type="scientific">viral metagenome</name>
    <dbReference type="NCBI Taxonomy" id="1070528"/>
    <lineage>
        <taxon>unclassified sequences</taxon>
        <taxon>metagenomes</taxon>
        <taxon>organismal metagenomes</taxon>
    </lineage>
</organism>
<name>A0A6C0LJB4_9ZZZZ</name>
<dbReference type="AlphaFoldDB" id="A0A6C0LJB4"/>